<proteinExistence type="predicted"/>
<sequence length="177" mass="20008">MLLIQLLRLSQSPSISVYFIQSSPNLYVPELKKSSKEAPISFPDMPDGSTATESSEVPACRTSSVWFRSQLQVRAPTSHVEGFLQLVNWCAPQVHESLSSQPTLPMMMRKKKKMLQSSQPKKPITLQSKMVPFQFLFSQWFPALQCSKEMSNRVSTNPDLMARCPLLSRSTRSCQPL</sequence>
<name>A0A915ETC0_9BILA</name>
<dbReference type="WBParaSite" id="jg9296">
    <property type="protein sequence ID" value="jg9296"/>
    <property type="gene ID" value="jg9296"/>
</dbReference>
<dbReference type="AlphaFoldDB" id="A0A915ETC0"/>
<keyword evidence="1" id="KW-1185">Reference proteome</keyword>
<evidence type="ECO:0000313" key="2">
    <source>
        <dbReference type="WBParaSite" id="jg9296"/>
    </source>
</evidence>
<reference evidence="2" key="1">
    <citation type="submission" date="2022-11" db="UniProtKB">
        <authorList>
            <consortium name="WormBaseParasite"/>
        </authorList>
    </citation>
    <scope>IDENTIFICATION</scope>
</reference>
<organism evidence="1 2">
    <name type="scientific">Ditylenchus dipsaci</name>
    <dbReference type="NCBI Taxonomy" id="166011"/>
    <lineage>
        <taxon>Eukaryota</taxon>
        <taxon>Metazoa</taxon>
        <taxon>Ecdysozoa</taxon>
        <taxon>Nematoda</taxon>
        <taxon>Chromadorea</taxon>
        <taxon>Rhabditida</taxon>
        <taxon>Tylenchina</taxon>
        <taxon>Tylenchomorpha</taxon>
        <taxon>Sphaerularioidea</taxon>
        <taxon>Anguinidae</taxon>
        <taxon>Anguininae</taxon>
        <taxon>Ditylenchus</taxon>
    </lineage>
</organism>
<accession>A0A915ETC0</accession>
<dbReference type="Proteomes" id="UP000887574">
    <property type="component" value="Unplaced"/>
</dbReference>
<protein>
    <submittedName>
        <fullName evidence="2">Uncharacterized protein</fullName>
    </submittedName>
</protein>
<evidence type="ECO:0000313" key="1">
    <source>
        <dbReference type="Proteomes" id="UP000887574"/>
    </source>
</evidence>